<protein>
    <recommendedName>
        <fullName evidence="2">PSP proline-rich domain-containing protein</fullName>
    </recommendedName>
</protein>
<feature type="region of interest" description="Disordered" evidence="1">
    <location>
        <begin position="48"/>
        <end position="79"/>
    </location>
</feature>
<feature type="region of interest" description="Disordered" evidence="1">
    <location>
        <begin position="135"/>
        <end position="173"/>
    </location>
</feature>
<feature type="domain" description="PSP proline-rich" evidence="2">
    <location>
        <begin position="350"/>
        <end position="403"/>
    </location>
</feature>
<feature type="region of interest" description="Disordered" evidence="1">
    <location>
        <begin position="454"/>
        <end position="497"/>
    </location>
</feature>
<evidence type="ECO:0000259" key="2">
    <source>
        <dbReference type="SMART" id="SM00581"/>
    </source>
</evidence>
<reference evidence="3" key="1">
    <citation type="submission" date="2021-01" db="EMBL/GenBank/DDBJ databases">
        <authorList>
            <person name="Corre E."/>
            <person name="Pelletier E."/>
            <person name="Niang G."/>
            <person name="Scheremetjew M."/>
            <person name="Finn R."/>
            <person name="Kale V."/>
            <person name="Holt S."/>
            <person name="Cochrane G."/>
            <person name="Meng A."/>
            <person name="Brown T."/>
            <person name="Cohen L."/>
        </authorList>
    </citation>
    <scope>NUCLEOTIDE SEQUENCE</scope>
    <source>
        <strain evidence="3">WS</strain>
    </source>
</reference>
<accession>A0A7S1KPH0</accession>
<feature type="region of interest" description="Disordered" evidence="1">
    <location>
        <begin position="1"/>
        <end position="24"/>
    </location>
</feature>
<organism evidence="3">
    <name type="scientific">Percolomonas cosmopolitus</name>
    <dbReference type="NCBI Taxonomy" id="63605"/>
    <lineage>
        <taxon>Eukaryota</taxon>
        <taxon>Discoba</taxon>
        <taxon>Heterolobosea</taxon>
        <taxon>Tetramitia</taxon>
        <taxon>Eutetramitia</taxon>
        <taxon>Percolomonadidae</taxon>
        <taxon>Percolomonas</taxon>
    </lineage>
</organism>
<dbReference type="PANTHER" id="PTHR12785:SF6">
    <property type="entry name" value="SPLICING FACTOR 3B SUBUNIT 2"/>
    <property type="match status" value="1"/>
</dbReference>
<dbReference type="AlphaFoldDB" id="A0A7S1KPH0"/>
<feature type="compositionally biased region" description="Acidic residues" evidence="1">
    <location>
        <begin position="454"/>
        <end position="471"/>
    </location>
</feature>
<gene>
    <name evidence="3" type="ORF">PCOS0759_LOCUS3625</name>
</gene>
<name>A0A7S1KPH0_9EUKA</name>
<feature type="compositionally biased region" description="Basic and acidic residues" evidence="1">
    <location>
        <begin position="576"/>
        <end position="609"/>
    </location>
</feature>
<dbReference type="Pfam" id="PF04046">
    <property type="entry name" value="PSP"/>
    <property type="match status" value="1"/>
</dbReference>
<dbReference type="InterPro" id="IPR006568">
    <property type="entry name" value="PSP_pro-rich"/>
</dbReference>
<dbReference type="InterPro" id="IPR007180">
    <property type="entry name" value="DUF382"/>
</dbReference>
<feature type="compositionally biased region" description="Basic residues" evidence="1">
    <location>
        <begin position="1"/>
        <end position="18"/>
    </location>
</feature>
<evidence type="ECO:0000256" key="1">
    <source>
        <dbReference type="SAM" id="MobiDB-lite"/>
    </source>
</evidence>
<dbReference type="GO" id="GO:0005634">
    <property type="term" value="C:nucleus"/>
    <property type="evidence" value="ECO:0007669"/>
    <property type="project" value="InterPro"/>
</dbReference>
<dbReference type="Pfam" id="PF04037">
    <property type="entry name" value="DUF382"/>
    <property type="match status" value="1"/>
</dbReference>
<proteinExistence type="predicted"/>
<dbReference type="InterPro" id="IPR052584">
    <property type="entry name" value="U2_snRNP_Complex_Component"/>
</dbReference>
<evidence type="ECO:0000313" key="3">
    <source>
        <dbReference type="EMBL" id="CAD9080385.1"/>
    </source>
</evidence>
<feature type="region of interest" description="Disordered" evidence="1">
    <location>
        <begin position="576"/>
        <end position="616"/>
    </location>
</feature>
<dbReference type="PANTHER" id="PTHR12785">
    <property type="entry name" value="SPLICING FACTOR 3B"/>
    <property type="match status" value="1"/>
</dbReference>
<sequence>MPSSKNKRKRRGNKKKRQQLTTADLLQNTILYQKKPAQSLKMALEPHQMHTDDDVQMQPKVHFNNDREDSDEKQEISTTGSIQTNVVRAIPSNKQKMPVSTAEALRKTAQLDKNEMNLLKETMGDTFHEIMSKYSFNSEEEKDAATTDPMDVDSEKEEWESDSENDFMDSEEEDDFDYTGAHQADQDEDEAERIVSRLSRKKLKRLAKYSVAELKQYTMRPEVVEAHDENAPDPLLLVHLKSHRNTVPVPRHWSDDRKYLSSKRGYEKPPFELPDFIKNTGVQEVREKYEKKLQERSAKTRARDRMLAKLSKTDIDYQILHDAFFKYQKKPSLTIHGDIYFEGKEHQMNSKQFKPGELSEELRNALGMPEGAPPPWLIHMQKHGPPPSYPHLKIPGLNTPIPQGAKWGYHPGGWGRPPLDSQGKPLYGDVFGTGEGSASQNDRKKLVEHWGELVDDEKEEEESSSEEEEEVPPPQRKGRQNTERNPAQSTRAEDVRKNMVATVTTEVNKERPKQLFTVLEEEKISSAEQDGILNTQRKYIIPDAYMRQSAPSGPKVSVEHLKTDMEIEQDDFMAQKEEQRKEYAATEEEKHLVAEETRKRKRKDQEKERARKKFKL</sequence>
<dbReference type="SMART" id="SM00581">
    <property type="entry name" value="PSP"/>
    <property type="match status" value="1"/>
</dbReference>
<dbReference type="EMBL" id="HBGD01004386">
    <property type="protein sequence ID" value="CAD9080385.1"/>
    <property type="molecule type" value="Transcribed_RNA"/>
</dbReference>
<feature type="compositionally biased region" description="Acidic residues" evidence="1">
    <location>
        <begin position="150"/>
        <end position="173"/>
    </location>
</feature>
<feature type="region of interest" description="Disordered" evidence="1">
    <location>
        <begin position="408"/>
        <end position="442"/>
    </location>
</feature>